<feature type="compositionally biased region" description="Low complexity" evidence="1">
    <location>
        <begin position="82"/>
        <end position="93"/>
    </location>
</feature>
<feature type="chain" id="PRO_5040809340" description="IPT/TIG domain-containing protein" evidence="2">
    <location>
        <begin position="25"/>
        <end position="255"/>
    </location>
</feature>
<dbReference type="AlphaFoldDB" id="A0A9X2JGX0"/>
<evidence type="ECO:0000313" key="4">
    <source>
        <dbReference type="Proteomes" id="UP001155241"/>
    </source>
</evidence>
<dbReference type="RefSeq" id="WP_252853301.1">
    <property type="nucleotide sequence ID" value="NZ_JAMXLR010000051.1"/>
</dbReference>
<organism evidence="3 4">
    <name type="scientific">Aeoliella straminimaris</name>
    <dbReference type="NCBI Taxonomy" id="2954799"/>
    <lineage>
        <taxon>Bacteria</taxon>
        <taxon>Pseudomonadati</taxon>
        <taxon>Planctomycetota</taxon>
        <taxon>Planctomycetia</taxon>
        <taxon>Pirellulales</taxon>
        <taxon>Lacipirellulaceae</taxon>
        <taxon>Aeoliella</taxon>
    </lineage>
</organism>
<evidence type="ECO:0000256" key="2">
    <source>
        <dbReference type="SAM" id="SignalP"/>
    </source>
</evidence>
<reference evidence="3" key="1">
    <citation type="submission" date="2022-06" db="EMBL/GenBank/DDBJ databases">
        <title>Aeoliella straminimaris, a novel planctomycete from sediments.</title>
        <authorList>
            <person name="Vitorino I.R."/>
            <person name="Lage O.M."/>
        </authorList>
    </citation>
    <scope>NUCLEOTIDE SEQUENCE</scope>
    <source>
        <strain evidence="3">ICT_H6.2</strain>
    </source>
</reference>
<dbReference type="PROSITE" id="PS51257">
    <property type="entry name" value="PROKAR_LIPOPROTEIN"/>
    <property type="match status" value="1"/>
</dbReference>
<proteinExistence type="predicted"/>
<sequence length="255" mass="26657">MSRYTLPALAVIVVALAATNSASAGCGGKKYYGGASNLHHRYISSHHMGVYRTHHKPVVVERRVVVEKPVIVEKPVVVQQPVPVPAGPIAQPGFPGGIPQGQPGFGGQPQGFPQGFPQGGPQGGPQGPQPGFPQGQPQQNPNNGGGQPGANGSAPQMNIRQAQRNLPSFAVGSRLTLDGQEFGGKPGQVLMVLGPMELPIAVADWTPSEVTIQLPELPLKQAADARIVILNSEGKLINQSELKLTPKANRLAMGD</sequence>
<feature type="signal peptide" evidence="2">
    <location>
        <begin position="1"/>
        <end position="24"/>
    </location>
</feature>
<comment type="caution">
    <text evidence="3">The sequence shown here is derived from an EMBL/GenBank/DDBJ whole genome shotgun (WGS) entry which is preliminary data.</text>
</comment>
<feature type="region of interest" description="Disordered" evidence="1">
    <location>
        <begin position="82"/>
        <end position="155"/>
    </location>
</feature>
<feature type="compositionally biased region" description="Gly residues" evidence="1">
    <location>
        <begin position="117"/>
        <end position="126"/>
    </location>
</feature>
<evidence type="ECO:0000256" key="1">
    <source>
        <dbReference type="SAM" id="MobiDB-lite"/>
    </source>
</evidence>
<keyword evidence="4" id="KW-1185">Reference proteome</keyword>
<accession>A0A9X2JGX0</accession>
<dbReference type="EMBL" id="JAMXLR010000051">
    <property type="protein sequence ID" value="MCO6045191.1"/>
    <property type="molecule type" value="Genomic_DNA"/>
</dbReference>
<keyword evidence="2" id="KW-0732">Signal</keyword>
<protein>
    <recommendedName>
        <fullName evidence="5">IPT/TIG domain-containing protein</fullName>
    </recommendedName>
</protein>
<dbReference type="Proteomes" id="UP001155241">
    <property type="component" value="Unassembled WGS sequence"/>
</dbReference>
<evidence type="ECO:0008006" key="5">
    <source>
        <dbReference type="Google" id="ProtNLM"/>
    </source>
</evidence>
<evidence type="ECO:0000313" key="3">
    <source>
        <dbReference type="EMBL" id="MCO6045191.1"/>
    </source>
</evidence>
<feature type="compositionally biased region" description="Gly residues" evidence="1">
    <location>
        <begin position="94"/>
        <end position="109"/>
    </location>
</feature>
<gene>
    <name evidence="3" type="ORF">NG895_14865</name>
</gene>
<feature type="compositionally biased region" description="Low complexity" evidence="1">
    <location>
        <begin position="132"/>
        <end position="142"/>
    </location>
</feature>
<name>A0A9X2JGX0_9BACT</name>